<dbReference type="Proteomes" id="UP000244093">
    <property type="component" value="Unassembled WGS sequence"/>
</dbReference>
<feature type="domain" description="Alanyl-transfer RNA synthetases family profile" evidence="14">
    <location>
        <begin position="48"/>
        <end position="738"/>
    </location>
</feature>
<dbReference type="EC" id="6.1.1.7" evidence="13"/>
<protein>
    <recommendedName>
        <fullName evidence="13">Alanine--tRNA ligase</fullName>
        <ecNumber evidence="13">6.1.1.7</ecNumber>
    </recommendedName>
    <alternativeName>
        <fullName evidence="13">Alanyl-tRNA synthetase</fullName>
        <shortName evidence="13">AlaRS</shortName>
    </alternativeName>
</protein>
<dbReference type="InterPro" id="IPR050058">
    <property type="entry name" value="Ala-tRNA_ligase"/>
</dbReference>
<name>A0A2R7Y837_9CREN</name>
<evidence type="ECO:0000256" key="3">
    <source>
        <dbReference type="ARBA" id="ARBA00022490"/>
    </source>
</evidence>
<dbReference type="InterPro" id="IPR022429">
    <property type="entry name" value="Ala-tRNA_lgiase_arc"/>
</dbReference>
<dbReference type="InterPro" id="IPR009000">
    <property type="entry name" value="Transl_B-barrel_sf"/>
</dbReference>
<comment type="caution">
    <text evidence="15">The sequence shown here is derived from an EMBL/GenBank/DDBJ whole genome shotgun (WGS) entry which is preliminary data.</text>
</comment>
<dbReference type="SMART" id="SM00863">
    <property type="entry name" value="tRNA_SAD"/>
    <property type="match status" value="1"/>
</dbReference>
<dbReference type="GO" id="GO:0004813">
    <property type="term" value="F:alanine-tRNA ligase activity"/>
    <property type="evidence" value="ECO:0007669"/>
    <property type="project" value="UniProtKB-UniRule"/>
</dbReference>
<feature type="binding site" evidence="13">
    <location>
        <position position="595"/>
    </location>
    <ligand>
        <name>Zn(2+)</name>
        <dbReference type="ChEBI" id="CHEBI:29105"/>
    </ligand>
</feature>
<keyword evidence="3 13" id="KW-0963">Cytoplasm</keyword>
<evidence type="ECO:0000256" key="10">
    <source>
        <dbReference type="ARBA" id="ARBA00022884"/>
    </source>
</evidence>
<dbReference type="Pfam" id="PF02272">
    <property type="entry name" value="DHHA1"/>
    <property type="match status" value="1"/>
</dbReference>
<dbReference type="FunFam" id="2.40.30.130:FF:000010">
    <property type="entry name" value="Alanine--tRNA ligase"/>
    <property type="match status" value="1"/>
</dbReference>
<evidence type="ECO:0000256" key="2">
    <source>
        <dbReference type="ARBA" id="ARBA00008226"/>
    </source>
</evidence>
<dbReference type="GO" id="GO:0002161">
    <property type="term" value="F:aminoacyl-tRNA deacylase activity"/>
    <property type="evidence" value="ECO:0007669"/>
    <property type="project" value="UniProtKB-ARBA"/>
</dbReference>
<keyword evidence="4 13" id="KW-0820">tRNA-binding</keyword>
<evidence type="ECO:0000256" key="7">
    <source>
        <dbReference type="ARBA" id="ARBA00022741"/>
    </source>
</evidence>
<dbReference type="Gene3D" id="3.10.310.40">
    <property type="match status" value="1"/>
</dbReference>
<reference evidence="15 16" key="1">
    <citation type="journal article" date="2018" name="Syst. Appl. Microbiol.">
        <title>A new symbiotic nanoarchaeote (Candidatus Nanoclepta minutus) and its host (Zestosphaera tikiterensis gen. nov., sp. nov.) from a New Zealand hot spring.</title>
        <authorList>
            <person name="St John E."/>
            <person name="Liu Y."/>
            <person name="Podar M."/>
            <person name="Stott M.B."/>
            <person name="Meneghin J."/>
            <person name="Chen Z."/>
            <person name="Lagutin K."/>
            <person name="Mitchell K."/>
            <person name="Reysenbach A.L."/>
        </authorList>
    </citation>
    <scope>NUCLEOTIDE SEQUENCE [LARGE SCALE GENOMIC DNA]</scope>
    <source>
        <strain evidence="15">NZ3</strain>
    </source>
</reference>
<dbReference type="PRINTS" id="PR00980">
    <property type="entry name" value="TRNASYNTHALA"/>
</dbReference>
<comment type="function">
    <text evidence="13">Catalyzes the attachment of alanine to tRNA(Ala) in a two-step reaction: alanine is first activated by ATP to form Ala-AMP and then transferred to the acceptor end of tRNA(Ala). Also edits incorrectly charged Ser-tRNA(Ala) and Gly-tRNA(Ala) via its editing domain.</text>
</comment>
<evidence type="ECO:0000313" key="16">
    <source>
        <dbReference type="Proteomes" id="UP000244093"/>
    </source>
</evidence>
<dbReference type="SUPFAM" id="SSF50447">
    <property type="entry name" value="Translation proteins"/>
    <property type="match status" value="1"/>
</dbReference>
<comment type="subcellular location">
    <subcellularLocation>
        <location evidence="1 13">Cytoplasm</location>
    </subcellularLocation>
</comment>
<dbReference type="FunFam" id="3.30.980.10:FF:000004">
    <property type="entry name" value="Alanine--tRNA ligase, cytoplasmic"/>
    <property type="match status" value="1"/>
</dbReference>
<dbReference type="GO" id="GO:0000049">
    <property type="term" value="F:tRNA binding"/>
    <property type="evidence" value="ECO:0007669"/>
    <property type="project" value="UniProtKB-KW"/>
</dbReference>
<dbReference type="GO" id="GO:0005524">
    <property type="term" value="F:ATP binding"/>
    <property type="evidence" value="ECO:0007669"/>
    <property type="project" value="UniProtKB-UniRule"/>
</dbReference>
<dbReference type="NCBIfam" id="TIGR03683">
    <property type="entry name" value="A-tRNA_syn_arch"/>
    <property type="match status" value="1"/>
</dbReference>
<dbReference type="SUPFAM" id="SSF55186">
    <property type="entry name" value="ThrRS/AlaRS common domain"/>
    <property type="match status" value="1"/>
</dbReference>
<dbReference type="InterPro" id="IPR018162">
    <property type="entry name" value="Ala-tRNA-ligase_IIc_anticod-bd"/>
</dbReference>
<dbReference type="InterPro" id="IPR018164">
    <property type="entry name" value="Ala-tRNA-synth_IIc_N"/>
</dbReference>
<evidence type="ECO:0000256" key="13">
    <source>
        <dbReference type="HAMAP-Rule" id="MF_00036"/>
    </source>
</evidence>
<dbReference type="AlphaFoldDB" id="A0A2R7Y837"/>
<evidence type="ECO:0000256" key="6">
    <source>
        <dbReference type="ARBA" id="ARBA00022723"/>
    </source>
</evidence>
<dbReference type="HAMAP" id="MF_00036_A">
    <property type="entry name" value="Ala_tRNA_synth_A"/>
    <property type="match status" value="1"/>
</dbReference>
<comment type="similarity">
    <text evidence="2 13">Belongs to the class-II aminoacyl-tRNA synthetase family.</text>
</comment>
<dbReference type="PANTHER" id="PTHR11777:SF9">
    <property type="entry name" value="ALANINE--TRNA LIGASE, CYTOPLASMIC"/>
    <property type="match status" value="1"/>
</dbReference>
<dbReference type="Pfam" id="PF07973">
    <property type="entry name" value="tRNA_SAD"/>
    <property type="match status" value="1"/>
</dbReference>
<feature type="binding site" evidence="13">
    <location>
        <position position="591"/>
    </location>
    <ligand>
        <name>Zn(2+)</name>
        <dbReference type="ChEBI" id="CHEBI:29105"/>
    </ligand>
</feature>
<keyword evidence="10 13" id="KW-0694">RNA-binding</keyword>
<comment type="cofactor">
    <cofactor evidence="13">
        <name>Zn(2+)</name>
        <dbReference type="ChEBI" id="CHEBI:29105"/>
    </cofactor>
    <text evidence="13">Binds 1 zinc ion per subunit.</text>
</comment>
<feature type="binding site" evidence="13">
    <location>
        <position position="695"/>
    </location>
    <ligand>
        <name>Zn(2+)</name>
        <dbReference type="ChEBI" id="CHEBI:29105"/>
    </ligand>
</feature>
<accession>A0A2R7Y837</accession>
<sequence>MFDVEKYERARCKVCGADFWSKIPRDNCNDAPCADYTFFDIKLGTSPLTVKEVRDKFLRFFNERGHTIIDPHPVVARWRDDLYLTIASIVVFQPHVTSGLVPPPANPLVIAQPCIRLEDIDSVGYTFGRHLTNFIMGGHHAFNYPNERVYFTHETVEYAKEFFTKEIGIPEEELTFKESWWEGGGNAGPCFEVAVGGLEIATLVFMMYDVTPEGYREMPLKIVDTGYGIERIAWLTQKTPTAFHAIYGYLVPKYHKLLNVSEPPEDLLKVAVKYVGRLNPKNPKLFELLKKNVSIELGMSLEEVSAYLDRTIKLYALLDYVKTAMLLLSDGVVPSNSGEGYLARLVIRRILRLLNVLGSDATLIHDLFDNQIKYWVDLYPQVRGKEAYIHDVLDHEVRKFNESLSKAPSLIRRYVVKGAKGLSEDELIELYDSHGIPPEVIADLSRELGVEVSVPEDFYNKLAARHSRAPVKKVVKSKIPEYVVTEVAGLPATKALFHEDPYVKEFTAEVVKVIKNYVVLDRTAFYPEGGGQEGDSGVLIVDGRKFKVVDTQKVGSVVIHVLEDSMPADYVGRRVVGVIDWDRRFNLMRHHTATHIILGVARKVLGSHVWQAGAEKTPLRGRLDITHYKSVSEEELKQIEELANKVIVEGREVKVHYMPKYEAEKRYGFVLYEGGVVLEPVIRVVEIEGLDAEACFGTHLKNTREVGALKIVKVERIADGVVRFEYVAGTQVSAYAQELESKIKKAEEVVGGDLNLRIPSLIKELETLKNKLNTYRKLYFNELKKSMYSELRSLGSVRYLVKYLADVEEELLKEVLQELTAENPDAVLIVATPRKAGGVNLEISEGRKASEVIKANELFKQVLTVFKGRGGGKADHATGYVEVENHVELIEVLESLLKNVLKA</sequence>
<dbReference type="InterPro" id="IPR012947">
    <property type="entry name" value="tRNA_SAD"/>
</dbReference>
<evidence type="ECO:0000256" key="11">
    <source>
        <dbReference type="ARBA" id="ARBA00022917"/>
    </source>
</evidence>
<dbReference type="SUPFAM" id="SSF101353">
    <property type="entry name" value="Putative anticodon-binding domain of alanyl-tRNA synthetase (AlaRS)"/>
    <property type="match status" value="1"/>
</dbReference>
<evidence type="ECO:0000256" key="8">
    <source>
        <dbReference type="ARBA" id="ARBA00022833"/>
    </source>
</evidence>
<evidence type="ECO:0000256" key="1">
    <source>
        <dbReference type="ARBA" id="ARBA00004496"/>
    </source>
</evidence>
<keyword evidence="7 13" id="KW-0547">Nucleotide-binding</keyword>
<keyword evidence="11 13" id="KW-0648">Protein biosynthesis</keyword>
<keyword evidence="12 13" id="KW-0030">Aminoacyl-tRNA synthetase</keyword>
<evidence type="ECO:0000256" key="9">
    <source>
        <dbReference type="ARBA" id="ARBA00022840"/>
    </source>
</evidence>
<evidence type="ECO:0000313" key="15">
    <source>
        <dbReference type="EMBL" id="PUA33711.1"/>
    </source>
</evidence>
<dbReference type="EMBL" id="NBVN01000002">
    <property type="protein sequence ID" value="PUA33711.1"/>
    <property type="molecule type" value="Genomic_DNA"/>
</dbReference>
<dbReference type="Pfam" id="PF01411">
    <property type="entry name" value="tRNA-synt_2c"/>
    <property type="match status" value="1"/>
</dbReference>
<comment type="catalytic activity">
    <reaction evidence="13">
        <text>tRNA(Ala) + L-alanine + ATP = L-alanyl-tRNA(Ala) + AMP + diphosphate</text>
        <dbReference type="Rhea" id="RHEA:12540"/>
        <dbReference type="Rhea" id="RHEA-COMP:9657"/>
        <dbReference type="Rhea" id="RHEA-COMP:9923"/>
        <dbReference type="ChEBI" id="CHEBI:30616"/>
        <dbReference type="ChEBI" id="CHEBI:33019"/>
        <dbReference type="ChEBI" id="CHEBI:57972"/>
        <dbReference type="ChEBI" id="CHEBI:78442"/>
        <dbReference type="ChEBI" id="CHEBI:78497"/>
        <dbReference type="ChEBI" id="CHEBI:456215"/>
        <dbReference type="EC" id="6.1.1.7"/>
    </reaction>
</comment>
<dbReference type="InterPro" id="IPR045864">
    <property type="entry name" value="aa-tRNA-synth_II/BPL/LPL"/>
</dbReference>
<dbReference type="InterPro" id="IPR002318">
    <property type="entry name" value="Ala-tRNA-lgiase_IIc"/>
</dbReference>
<dbReference type="GO" id="GO:0008270">
    <property type="term" value="F:zinc ion binding"/>
    <property type="evidence" value="ECO:0007669"/>
    <property type="project" value="UniProtKB-UniRule"/>
</dbReference>
<dbReference type="PROSITE" id="PS50860">
    <property type="entry name" value="AA_TRNA_LIGASE_II_ALA"/>
    <property type="match status" value="1"/>
</dbReference>
<dbReference type="SUPFAM" id="SSF55681">
    <property type="entry name" value="Class II aaRS and biotin synthetases"/>
    <property type="match status" value="1"/>
</dbReference>
<dbReference type="InterPro" id="IPR003156">
    <property type="entry name" value="DHHA1_dom"/>
</dbReference>
<keyword evidence="8 13" id="KW-0862">Zinc</keyword>
<proteinExistence type="inferred from homology"/>
<feature type="binding site" evidence="13">
    <location>
        <position position="699"/>
    </location>
    <ligand>
        <name>Zn(2+)</name>
        <dbReference type="ChEBI" id="CHEBI:29105"/>
    </ligand>
</feature>
<dbReference type="PANTHER" id="PTHR11777">
    <property type="entry name" value="ALANYL-TRNA SYNTHETASE"/>
    <property type="match status" value="1"/>
</dbReference>
<keyword evidence="5 13" id="KW-0436">Ligase</keyword>
<dbReference type="GO" id="GO:0005737">
    <property type="term" value="C:cytoplasm"/>
    <property type="evidence" value="ECO:0007669"/>
    <property type="project" value="UniProtKB-SubCell"/>
</dbReference>
<dbReference type="GO" id="GO:0006419">
    <property type="term" value="P:alanyl-tRNA aminoacylation"/>
    <property type="evidence" value="ECO:0007669"/>
    <property type="project" value="UniProtKB-UniRule"/>
</dbReference>
<evidence type="ECO:0000256" key="5">
    <source>
        <dbReference type="ARBA" id="ARBA00022598"/>
    </source>
</evidence>
<dbReference type="InterPro" id="IPR018163">
    <property type="entry name" value="Thr/Ala-tRNA-synth_IIc_edit"/>
</dbReference>
<dbReference type="Gene3D" id="3.30.930.10">
    <property type="entry name" value="Bira Bifunctional Protein, Domain 2"/>
    <property type="match status" value="1"/>
</dbReference>
<keyword evidence="6 13" id="KW-0479">Metal-binding</keyword>
<organism evidence="15 16">
    <name type="scientific">Zestosphaera tikiterensis</name>
    <dbReference type="NCBI Taxonomy" id="1973259"/>
    <lineage>
        <taxon>Archaea</taxon>
        <taxon>Thermoproteota</taxon>
        <taxon>Thermoprotei</taxon>
        <taxon>Desulfurococcales</taxon>
        <taxon>Desulfurococcaceae</taxon>
        <taxon>Zestosphaera</taxon>
    </lineage>
</organism>
<dbReference type="Gene3D" id="3.30.980.10">
    <property type="entry name" value="Threonyl-trna Synthetase, Chain A, domain 2"/>
    <property type="match status" value="1"/>
</dbReference>
<evidence type="ECO:0000259" key="14">
    <source>
        <dbReference type="PROSITE" id="PS50860"/>
    </source>
</evidence>
<dbReference type="Gene3D" id="2.40.30.130">
    <property type="match status" value="1"/>
</dbReference>
<gene>
    <name evidence="13" type="primary">alaS</name>
    <name evidence="15" type="ORF">B7O98_02785</name>
</gene>
<evidence type="ECO:0000256" key="12">
    <source>
        <dbReference type="ARBA" id="ARBA00023146"/>
    </source>
</evidence>
<evidence type="ECO:0000256" key="4">
    <source>
        <dbReference type="ARBA" id="ARBA00022555"/>
    </source>
</evidence>
<dbReference type="NCBIfam" id="TIGR00344">
    <property type="entry name" value="alaS"/>
    <property type="match status" value="1"/>
</dbReference>
<keyword evidence="9 13" id="KW-0067">ATP-binding</keyword>
<dbReference type="InterPro" id="IPR018165">
    <property type="entry name" value="Ala-tRNA-synth_IIc_core"/>
</dbReference>
<comment type="domain">
    <text evidence="13">Consists of three domains; the N-terminal catalytic domain, the editing domain and the C-terminal C-Ala domain. The editing domain removes incorrectly charged amino acids, while the C-Ala domain, along with tRNA(Ala), serves as a bridge to cooperatively bring together the editing and aminoacylation centers thus stimulating deacylation of misacylated tRNAs.</text>
</comment>